<dbReference type="Pfam" id="PF18983">
    <property type="entry name" value="DUF5717"/>
    <property type="match status" value="1"/>
</dbReference>
<name>A0A9D2IUR6_9FIRM</name>
<evidence type="ECO:0000259" key="2">
    <source>
        <dbReference type="Pfam" id="PF18984"/>
    </source>
</evidence>
<dbReference type="InterPro" id="IPR043775">
    <property type="entry name" value="DUF5717_N"/>
</dbReference>
<dbReference type="Pfam" id="PF18984">
    <property type="entry name" value="DUF5717_N"/>
    <property type="match status" value="1"/>
</dbReference>
<gene>
    <name evidence="3" type="ORF">IAA21_13865</name>
</gene>
<reference evidence="3" key="1">
    <citation type="journal article" date="2021" name="PeerJ">
        <title>Extensive microbial diversity within the chicken gut microbiome revealed by metagenomics and culture.</title>
        <authorList>
            <person name="Gilroy R."/>
            <person name="Ravi A."/>
            <person name="Getino M."/>
            <person name="Pursley I."/>
            <person name="Horton D.L."/>
            <person name="Alikhan N.F."/>
            <person name="Baker D."/>
            <person name="Gharbi K."/>
            <person name="Hall N."/>
            <person name="Watson M."/>
            <person name="Adriaenssens E.M."/>
            <person name="Foster-Nyarko E."/>
            <person name="Jarju S."/>
            <person name="Secka A."/>
            <person name="Antonio M."/>
            <person name="Oren A."/>
            <person name="Chaudhuri R.R."/>
            <person name="La Ragione R."/>
            <person name="Hildebrand F."/>
            <person name="Pallen M.J."/>
        </authorList>
    </citation>
    <scope>NUCLEOTIDE SEQUENCE</scope>
    <source>
        <strain evidence="3">14324</strain>
    </source>
</reference>
<evidence type="ECO:0000259" key="1">
    <source>
        <dbReference type="Pfam" id="PF18983"/>
    </source>
</evidence>
<feature type="domain" description="DUF5717" evidence="2">
    <location>
        <begin position="1"/>
        <end position="330"/>
    </location>
</feature>
<protein>
    <submittedName>
        <fullName evidence="3">Uncharacterized protein</fullName>
    </submittedName>
</protein>
<organism evidence="3 4">
    <name type="scientific">Candidatus Blautia faecigallinarum</name>
    <dbReference type="NCBI Taxonomy" id="2838488"/>
    <lineage>
        <taxon>Bacteria</taxon>
        <taxon>Bacillati</taxon>
        <taxon>Bacillota</taxon>
        <taxon>Clostridia</taxon>
        <taxon>Lachnospirales</taxon>
        <taxon>Lachnospiraceae</taxon>
        <taxon>Blautia</taxon>
    </lineage>
</organism>
<evidence type="ECO:0000313" key="4">
    <source>
        <dbReference type="Proteomes" id="UP000824041"/>
    </source>
</evidence>
<comment type="caution">
    <text evidence="3">The sequence shown here is derived from an EMBL/GenBank/DDBJ whole genome shotgun (WGS) entry which is preliminary data.</text>
</comment>
<sequence length="645" mass="75646">MKGNPRKQEYFRWYSLAVEHGLRLTRLYEYYIETMDTSYQQELPKAVLMYFTYNNDSLGDGKKAFLYASVIRHKEKDPGTYARYKNSMEEFAAKKLAEGCMNENYAALYQEFLMLPDNVSKAKAIAGICFTCRLYCDDKKIRKVIVRHAQLDKEEVYPCVHGVAYPRIYTEDAAILFQDDKQRRYASTVAYNISRLFDERNTVPVLIRLGINDPGILLHYCESTAISKDNLGIFQKLVKSSGFASEYRRHIRKKILDYYKHHVYGEDLDDHLKNIDFREYALVDRPALLEILIARHMFPQALGIIEEFGYEGVSLSDLLKLTSRMILRSELSEDEELLALASEVYRQGKYDEVILEYLMKYRTGPIEELLSIWKSAQGFDMDTYQLEEKILELLMFSCDYRKEGETVLKDYAKKSGKERIIGAYLTQVSYGIFVKEYPMSDFVKKELIHAYKRKWPVNQVCRMALLLSLSREKHKKGDTLEMKRKLLEEFAKKGMIFALYRRLEPDLLSPYQLDDKTFVECHAHPKAKVTLYYALDAGLGLEREYKSEPLANVFEGIFTKAFTLFYGESLHYYFVIEKDGQKKKTSERVITMNKVEGTPGSKYQMLNQILAARRLEKEQEVLQKMKQYLRQEQYVKELFVTEKEE</sequence>
<reference evidence="3" key="2">
    <citation type="submission" date="2021-04" db="EMBL/GenBank/DDBJ databases">
        <authorList>
            <person name="Gilroy R."/>
        </authorList>
    </citation>
    <scope>NUCLEOTIDE SEQUENCE</scope>
    <source>
        <strain evidence="3">14324</strain>
    </source>
</reference>
<dbReference type="AlphaFoldDB" id="A0A9D2IUR6"/>
<proteinExistence type="predicted"/>
<evidence type="ECO:0000313" key="3">
    <source>
        <dbReference type="EMBL" id="HIZ23849.1"/>
    </source>
</evidence>
<dbReference type="Proteomes" id="UP000824041">
    <property type="component" value="Unassembled WGS sequence"/>
</dbReference>
<feature type="domain" description="DUF5717" evidence="1">
    <location>
        <begin position="334"/>
        <end position="639"/>
    </location>
</feature>
<dbReference type="EMBL" id="DXBU01000189">
    <property type="protein sequence ID" value="HIZ23849.1"/>
    <property type="molecule type" value="Genomic_DNA"/>
</dbReference>
<dbReference type="InterPro" id="IPR043774">
    <property type="entry name" value="DUF5717_C"/>
</dbReference>
<accession>A0A9D2IUR6</accession>